<accession>E5AAQ7</accession>
<dbReference type="EMBL" id="FP929138">
    <property type="protein sequence ID" value="CBY00748.1"/>
    <property type="molecule type" value="Genomic_DNA"/>
</dbReference>
<gene>
    <name evidence="1" type="ORF">LEMA_P018780.1</name>
</gene>
<keyword evidence="2" id="KW-1185">Reference proteome</keyword>
<dbReference type="VEuPathDB" id="FungiDB:LEMA_P018780.1"/>
<dbReference type="HOGENOM" id="CLU_1195059_0_0_1"/>
<reference evidence="2" key="1">
    <citation type="journal article" date="2011" name="Nat. Commun.">
        <title>Effector diversification within compartments of the Leptosphaeria maculans genome affected by Repeat-Induced Point mutations.</title>
        <authorList>
            <person name="Rouxel T."/>
            <person name="Grandaubert J."/>
            <person name="Hane J.K."/>
            <person name="Hoede C."/>
            <person name="van de Wouw A.P."/>
            <person name="Couloux A."/>
            <person name="Dominguez V."/>
            <person name="Anthouard V."/>
            <person name="Bally P."/>
            <person name="Bourras S."/>
            <person name="Cozijnsen A.J."/>
            <person name="Ciuffetti L.M."/>
            <person name="Degrave A."/>
            <person name="Dilmaghani A."/>
            <person name="Duret L."/>
            <person name="Fudal I."/>
            <person name="Goodwin S.B."/>
            <person name="Gout L."/>
            <person name="Glaser N."/>
            <person name="Linglin J."/>
            <person name="Kema G.H.J."/>
            <person name="Lapalu N."/>
            <person name="Lawrence C.B."/>
            <person name="May K."/>
            <person name="Meyer M."/>
            <person name="Ollivier B."/>
            <person name="Poulain J."/>
            <person name="Schoch C.L."/>
            <person name="Simon A."/>
            <person name="Spatafora J.W."/>
            <person name="Stachowiak A."/>
            <person name="Turgeon B.G."/>
            <person name="Tyler B.M."/>
            <person name="Vincent D."/>
            <person name="Weissenbach J."/>
            <person name="Amselem J."/>
            <person name="Quesneville H."/>
            <person name="Oliver R.P."/>
            <person name="Wincker P."/>
            <person name="Balesdent M.-H."/>
            <person name="Howlett B.J."/>
        </authorList>
    </citation>
    <scope>NUCLEOTIDE SEQUENCE [LARGE SCALE GENOMIC DNA]</scope>
    <source>
        <strain evidence="2">JN3 / isolate v23.1.3 / race Av1-4-5-6-7-8</strain>
    </source>
</reference>
<evidence type="ECO:0000313" key="2">
    <source>
        <dbReference type="Proteomes" id="UP000002668"/>
    </source>
</evidence>
<proteinExistence type="predicted"/>
<evidence type="ECO:0000313" key="1">
    <source>
        <dbReference type="EMBL" id="CBY00748.1"/>
    </source>
</evidence>
<organism evidence="2">
    <name type="scientific">Leptosphaeria maculans (strain JN3 / isolate v23.1.3 / race Av1-4-5-6-7-8)</name>
    <name type="common">Blackleg fungus</name>
    <name type="synonym">Phoma lingam</name>
    <dbReference type="NCBI Taxonomy" id="985895"/>
    <lineage>
        <taxon>Eukaryota</taxon>
        <taxon>Fungi</taxon>
        <taxon>Dikarya</taxon>
        <taxon>Ascomycota</taxon>
        <taxon>Pezizomycotina</taxon>
        <taxon>Dothideomycetes</taxon>
        <taxon>Pleosporomycetidae</taxon>
        <taxon>Pleosporales</taxon>
        <taxon>Pleosporineae</taxon>
        <taxon>Leptosphaeriaceae</taxon>
        <taxon>Plenodomus</taxon>
        <taxon>Plenodomus lingam/Leptosphaeria maculans species complex</taxon>
    </lineage>
</organism>
<dbReference type="InParanoid" id="E5AAQ7"/>
<sequence length="232" mass="24901">MHEVNGGSAQCTFSLCHDIVLHQLLVYTKRKFRVSKKKGAHDSSNSSGPLSNINYSPKKRLSPLLLQHFLPFPLPLLLASVPLIRQQQLQHRIHHPSTQSPILQRPHLIQHRLRIIHAVPNIPLLIEGEAAGVNNVPDTGIWVEDVEARVRGELDGEGVVAGDGGAEGDEGAGGVGGCGVGYGFGDGTFGVRGRGEASDGWRGWVVVVVGSRVVGVVSRMASRILSGGFWKP</sequence>
<name>E5AAQ7_LEPMJ</name>
<dbReference type="Proteomes" id="UP000002668">
    <property type="component" value="Genome"/>
</dbReference>
<dbReference type="AlphaFoldDB" id="E5AAQ7"/>
<protein>
    <submittedName>
        <fullName evidence="1">Predicted protein</fullName>
    </submittedName>
</protein>